<dbReference type="HOGENOM" id="CLU_1302896_0_0_10"/>
<accession>R9HLB4</accession>
<comment type="caution">
    <text evidence="1">The sequence shown here is derived from an EMBL/GenBank/DDBJ whole genome shotgun (WGS) entry which is preliminary data.</text>
</comment>
<dbReference type="Proteomes" id="UP000014151">
    <property type="component" value="Unassembled WGS sequence"/>
</dbReference>
<dbReference type="AlphaFoldDB" id="R9HLB4"/>
<protein>
    <submittedName>
        <fullName evidence="1">Uncharacterized protein</fullName>
    </submittedName>
</protein>
<evidence type="ECO:0000313" key="2">
    <source>
        <dbReference type="Proteomes" id="UP000014151"/>
    </source>
</evidence>
<name>R9HLB4_PHOVU</name>
<reference evidence="1 2" key="1">
    <citation type="submission" date="2013-04" db="EMBL/GenBank/DDBJ databases">
        <title>The Genome Sequence of Bacteroides vulgatus dnLKV7.</title>
        <authorList>
            <consortium name="The Broad Institute Genomics Platform"/>
            <consortium name="The Broad Institute Genome Sequencing Center for Infectious Disease"/>
            <person name="Earl A."/>
            <person name="Xavier R."/>
            <person name="Kuhn K."/>
            <person name="Stappenbeck T."/>
            <person name="Walker B."/>
            <person name="Young S."/>
            <person name="Zeng Q."/>
            <person name="Gargeya S."/>
            <person name="Fitzgerald M."/>
            <person name="Haas B."/>
            <person name="Abouelleil A."/>
            <person name="Allen A.W."/>
            <person name="Alvarado L."/>
            <person name="Arachchi H.M."/>
            <person name="Berlin A.M."/>
            <person name="Chapman S.B."/>
            <person name="Gainer-Dewar J."/>
            <person name="Goldberg J."/>
            <person name="Griggs A."/>
            <person name="Gujja S."/>
            <person name="Hansen M."/>
            <person name="Howarth C."/>
            <person name="Imamovic A."/>
            <person name="Ireland A."/>
            <person name="Larimer J."/>
            <person name="McCowan C."/>
            <person name="Murphy C."/>
            <person name="Pearson M."/>
            <person name="Poon T.W."/>
            <person name="Priest M."/>
            <person name="Roberts A."/>
            <person name="Saif S."/>
            <person name="Shea T."/>
            <person name="Sisk P."/>
            <person name="Sykes S."/>
            <person name="Wortman J."/>
            <person name="Nusbaum C."/>
            <person name="Birren B."/>
        </authorList>
    </citation>
    <scope>NUCLEOTIDE SEQUENCE [LARGE SCALE GENOMIC DNA]</scope>
    <source>
        <strain evidence="2">dnLKV7</strain>
    </source>
</reference>
<gene>
    <name evidence="1" type="ORF">C800_01200</name>
</gene>
<organism evidence="1 2">
    <name type="scientific">Phocaeicola vulgatus dnLKV7</name>
    <dbReference type="NCBI Taxonomy" id="1235786"/>
    <lineage>
        <taxon>Bacteria</taxon>
        <taxon>Pseudomonadati</taxon>
        <taxon>Bacteroidota</taxon>
        <taxon>Bacteroidia</taxon>
        <taxon>Bacteroidales</taxon>
        <taxon>Bacteroidaceae</taxon>
        <taxon>Phocaeicola</taxon>
    </lineage>
</organism>
<sequence>MSRFESSRFVRNPQVMHVDVLKSACDALGWQYTIHDNILTVSDAKQKSRLYGEFALKLNLTTNEVTYNTYYMPNATQKVLELQEQFYALNATYAKNSLIQEFKKKGFNYKENEHFTPNSEEVYSFYMVGRSKDKNETEPVAQIKFTILKDGTIVTDSDYLPNDVNERAHDAMDVLEQLLGNKRVMTKKPIPAKYAGKFKPRRVNIQTIEQK</sequence>
<dbReference type="RefSeq" id="WP_016270558.1">
    <property type="nucleotide sequence ID" value="NZ_KE159474.1"/>
</dbReference>
<dbReference type="PATRIC" id="fig|1235786.3.peg.1235"/>
<proteinExistence type="predicted"/>
<evidence type="ECO:0000313" key="1">
    <source>
        <dbReference type="EMBL" id="EOS04709.1"/>
    </source>
</evidence>
<dbReference type="EMBL" id="ASSN01000008">
    <property type="protein sequence ID" value="EOS04709.1"/>
    <property type="molecule type" value="Genomic_DNA"/>
</dbReference>